<dbReference type="SMART" id="SM00382">
    <property type="entry name" value="AAA"/>
    <property type="match status" value="1"/>
</dbReference>
<sequence length="1026" mass="114374">MTILKGKGSKSHKKHSHSTSHIRLPDDDENSSIELRNIDDYHADEEIKSSFRSLFSFTTKNHISNIVPCIIFAIISGVLKPISAIFYGNIFGTLTNFGAGVLTAQETLQQVSKWCIAITILGGAVWLFEGLFLCSWMVFGELQARSVREKMFAGMLEKDLEWFDLRKDGIGSLLIRIETQIRELQLSTSQPLGFLLFETASACAALGTAFFYSWNLTLVIIATFPVAGGILYLISRKMVPAIEAQKRELSQASKFTNTAITAIDTVKAFNGQDQEVWQYLLAINRSTIHYMIQARSNVFQFGITKFVMVAIFVQGFGYGLTLVNHGLDAGKVLTTFYACLTGMMAIEVVLPQCLVLAKGMSAGATLKSIMNQVDRGGIAQHAEGLMIPKTCSGDIEVNDVTFAYPSNRQHNALLRTTLFFPAGETTFVVGKSGSGKSTLGNLLLKFYEPHEGIILIDGQRIQDLDTGWLRRNITLVLQQSVVFNETMRKNIEFGKEGITNEVDIMDACSAASLEQVIADLPDGLDTMIGSKERQLSGGQKQRVALVRARLRDAPILVLDEGTSALDLTNRIKIMDSIRKWRKGKTTIIVTHDISQISDDDYVYVMEESRVVQEGYRRKLSAKANGTFVTFSPLPELLVGESIDLPNIRRNSDPGRPLTGSFEEFVQELTPRFSTQSTLYGPNAANRRSLDMSNRRLSLGYASIAYANDLQSNDIWTSGIDSSRSRIDSLQRHGSQFQKHQVSDSRQSIRFIVPPRYQDAGFRSIPEHPSGESSFDRKSLIQSHLSLVSTKTNRDSKVAPIDSLLEYSDDSAENADDSKQKNEMGHLKPDTLTKILKTVWPMLNRKERIILLGAFAAAFIVAVSTPAFAIIYTKLLDTFYLKENRNSNALKWSLILLGIAIIDGVACFFSHYALERAGQAWVSALRVEALKRILAQPKSWFEESRKSPGRLNEVLDRNSEEMRNLVGRFAGIVFTAFFMLLISIIWAFVNTWKLTLVSMATGPVIYAVTKTFNRVSGKWENKCNYAS</sequence>
<evidence type="ECO:0000313" key="11">
    <source>
        <dbReference type="EMBL" id="TGO65841.1"/>
    </source>
</evidence>
<accession>A0A4Z1IWT0</accession>
<keyword evidence="6 8" id="KW-0472">Membrane</keyword>
<protein>
    <submittedName>
        <fullName evidence="11">Uncharacterized protein</fullName>
    </submittedName>
</protein>
<dbReference type="InterPro" id="IPR011527">
    <property type="entry name" value="ABC1_TM_dom"/>
</dbReference>
<proteinExistence type="predicted"/>
<dbReference type="Gene3D" id="1.20.1560.10">
    <property type="entry name" value="ABC transporter type 1, transmembrane domain"/>
    <property type="match status" value="2"/>
</dbReference>
<dbReference type="STRING" id="278944.A0A4Z1IWT0"/>
<dbReference type="Pfam" id="PF00005">
    <property type="entry name" value="ABC_tran"/>
    <property type="match status" value="1"/>
</dbReference>
<dbReference type="PROSITE" id="PS50893">
    <property type="entry name" value="ABC_TRANSPORTER_2"/>
    <property type="match status" value="1"/>
</dbReference>
<dbReference type="FunFam" id="3.40.50.300:FF:001471">
    <property type="entry name" value="P-loop containing nucleoside triphosphate hydrolase protein"/>
    <property type="match status" value="1"/>
</dbReference>
<feature type="domain" description="ABC transporter" evidence="9">
    <location>
        <begin position="395"/>
        <end position="632"/>
    </location>
</feature>
<dbReference type="OrthoDB" id="6500128at2759"/>
<comment type="subcellular location">
    <subcellularLocation>
        <location evidence="1">Membrane</location>
        <topology evidence="1">Multi-pass membrane protein</topology>
    </subcellularLocation>
</comment>
<evidence type="ECO:0000256" key="4">
    <source>
        <dbReference type="ARBA" id="ARBA00022840"/>
    </source>
</evidence>
<evidence type="ECO:0000259" key="10">
    <source>
        <dbReference type="PROSITE" id="PS50929"/>
    </source>
</evidence>
<dbReference type="Gene3D" id="3.40.50.300">
    <property type="entry name" value="P-loop containing nucleotide triphosphate hydrolases"/>
    <property type="match status" value="1"/>
</dbReference>
<evidence type="ECO:0000256" key="6">
    <source>
        <dbReference type="ARBA" id="ARBA00023136"/>
    </source>
</evidence>
<dbReference type="AlphaFoldDB" id="A0A4Z1IWT0"/>
<dbReference type="GO" id="GO:0140359">
    <property type="term" value="F:ABC-type transporter activity"/>
    <property type="evidence" value="ECO:0007669"/>
    <property type="project" value="InterPro"/>
</dbReference>
<evidence type="ECO:0000256" key="3">
    <source>
        <dbReference type="ARBA" id="ARBA00022741"/>
    </source>
</evidence>
<feature type="transmembrane region" description="Helical" evidence="8">
    <location>
        <begin position="964"/>
        <end position="988"/>
    </location>
</feature>
<dbReference type="SUPFAM" id="SSF90123">
    <property type="entry name" value="ABC transporter transmembrane region"/>
    <property type="match status" value="2"/>
</dbReference>
<feature type="transmembrane region" description="Helical" evidence="8">
    <location>
        <begin position="111"/>
        <end position="139"/>
    </location>
</feature>
<dbReference type="InterPro" id="IPR003439">
    <property type="entry name" value="ABC_transporter-like_ATP-bd"/>
</dbReference>
<keyword evidence="4" id="KW-0067">ATP-binding</keyword>
<keyword evidence="5 8" id="KW-1133">Transmembrane helix</keyword>
<dbReference type="InterPro" id="IPR039421">
    <property type="entry name" value="Type_1_exporter"/>
</dbReference>
<evidence type="ECO:0000256" key="8">
    <source>
        <dbReference type="SAM" id="Phobius"/>
    </source>
</evidence>
<dbReference type="PROSITE" id="PS50929">
    <property type="entry name" value="ABC_TM1F"/>
    <property type="match status" value="2"/>
</dbReference>
<feature type="transmembrane region" description="Helical" evidence="8">
    <location>
        <begin position="298"/>
        <end position="323"/>
    </location>
</feature>
<feature type="region of interest" description="Disordered" evidence="7">
    <location>
        <begin position="1"/>
        <end position="28"/>
    </location>
</feature>
<dbReference type="CDD" id="cd18577">
    <property type="entry name" value="ABC_6TM_Pgp_ABCB1_D1_like"/>
    <property type="match status" value="1"/>
</dbReference>
<organism evidence="11 12">
    <name type="scientific">Botryotinia narcissicola</name>
    <dbReference type="NCBI Taxonomy" id="278944"/>
    <lineage>
        <taxon>Eukaryota</taxon>
        <taxon>Fungi</taxon>
        <taxon>Dikarya</taxon>
        <taxon>Ascomycota</taxon>
        <taxon>Pezizomycotina</taxon>
        <taxon>Leotiomycetes</taxon>
        <taxon>Helotiales</taxon>
        <taxon>Sclerotiniaceae</taxon>
        <taxon>Botryotinia</taxon>
    </lineage>
</organism>
<dbReference type="GO" id="GO:0016020">
    <property type="term" value="C:membrane"/>
    <property type="evidence" value="ECO:0007669"/>
    <property type="project" value="UniProtKB-SubCell"/>
</dbReference>
<evidence type="ECO:0000256" key="2">
    <source>
        <dbReference type="ARBA" id="ARBA00022692"/>
    </source>
</evidence>
<feature type="transmembrane region" description="Helical" evidence="8">
    <location>
        <begin position="66"/>
        <end position="91"/>
    </location>
</feature>
<name>A0A4Z1IWT0_9HELO</name>
<feature type="domain" description="ABC transmembrane type-1" evidence="10">
    <location>
        <begin position="70"/>
        <end position="358"/>
    </location>
</feature>
<dbReference type="EMBL" id="PQXJ01000074">
    <property type="protein sequence ID" value="TGO65841.1"/>
    <property type="molecule type" value="Genomic_DNA"/>
</dbReference>
<feature type="domain" description="ABC transmembrane type-1" evidence="10">
    <location>
        <begin position="851"/>
        <end position="1026"/>
    </location>
</feature>
<dbReference type="InterPro" id="IPR003593">
    <property type="entry name" value="AAA+_ATPase"/>
</dbReference>
<feature type="transmembrane region" description="Helical" evidence="8">
    <location>
        <begin position="218"/>
        <end position="235"/>
    </location>
</feature>
<evidence type="ECO:0000256" key="1">
    <source>
        <dbReference type="ARBA" id="ARBA00004141"/>
    </source>
</evidence>
<dbReference type="GO" id="GO:0005524">
    <property type="term" value="F:ATP binding"/>
    <property type="evidence" value="ECO:0007669"/>
    <property type="project" value="UniProtKB-KW"/>
</dbReference>
<feature type="transmembrane region" description="Helical" evidence="8">
    <location>
        <begin position="192"/>
        <end position="212"/>
    </location>
</feature>
<evidence type="ECO:0000313" key="12">
    <source>
        <dbReference type="Proteomes" id="UP000297452"/>
    </source>
</evidence>
<comment type="caution">
    <text evidence="11">The sequence shown here is derived from an EMBL/GenBank/DDBJ whole genome shotgun (WGS) entry which is preliminary data.</text>
</comment>
<dbReference type="InterPro" id="IPR036640">
    <property type="entry name" value="ABC1_TM_sf"/>
</dbReference>
<keyword evidence="3" id="KW-0547">Nucleotide-binding</keyword>
<feature type="compositionally biased region" description="Basic residues" evidence="7">
    <location>
        <begin position="7"/>
        <end position="20"/>
    </location>
</feature>
<keyword evidence="12" id="KW-1185">Reference proteome</keyword>
<dbReference type="Proteomes" id="UP000297452">
    <property type="component" value="Unassembled WGS sequence"/>
</dbReference>
<dbReference type="GO" id="GO:0016887">
    <property type="term" value="F:ATP hydrolysis activity"/>
    <property type="evidence" value="ECO:0007669"/>
    <property type="project" value="InterPro"/>
</dbReference>
<dbReference type="PANTHER" id="PTHR43394:SF15">
    <property type="entry name" value="ALPHA-FACTOR-TRANSPORTING ATPASE"/>
    <property type="match status" value="1"/>
</dbReference>
<feature type="transmembrane region" description="Helical" evidence="8">
    <location>
        <begin position="848"/>
        <end position="871"/>
    </location>
</feature>
<dbReference type="SUPFAM" id="SSF52540">
    <property type="entry name" value="P-loop containing nucleoside triphosphate hydrolases"/>
    <property type="match status" value="1"/>
</dbReference>
<dbReference type="Pfam" id="PF00664">
    <property type="entry name" value="ABC_membrane"/>
    <property type="match status" value="2"/>
</dbReference>
<evidence type="ECO:0000256" key="5">
    <source>
        <dbReference type="ARBA" id="ARBA00022989"/>
    </source>
</evidence>
<keyword evidence="2 8" id="KW-0812">Transmembrane</keyword>
<evidence type="ECO:0000256" key="7">
    <source>
        <dbReference type="SAM" id="MobiDB-lite"/>
    </source>
</evidence>
<feature type="transmembrane region" description="Helical" evidence="8">
    <location>
        <begin position="335"/>
        <end position="357"/>
    </location>
</feature>
<evidence type="ECO:0000259" key="9">
    <source>
        <dbReference type="PROSITE" id="PS50893"/>
    </source>
</evidence>
<gene>
    <name evidence="11" type="ORF">BOTNAR_0074g00140</name>
</gene>
<reference evidence="11 12" key="1">
    <citation type="submission" date="2017-12" db="EMBL/GenBank/DDBJ databases">
        <title>Comparative genomics of Botrytis spp.</title>
        <authorList>
            <person name="Valero-Jimenez C.A."/>
            <person name="Tapia P."/>
            <person name="Veloso J."/>
            <person name="Silva-Moreno E."/>
            <person name="Staats M."/>
            <person name="Valdes J.H."/>
            <person name="Van Kan J.A.L."/>
        </authorList>
    </citation>
    <scope>NUCLEOTIDE SEQUENCE [LARGE SCALE GENOMIC DNA]</scope>
    <source>
        <strain evidence="11 12">MUCL2120</strain>
    </source>
</reference>
<feature type="transmembrane region" description="Helical" evidence="8">
    <location>
        <begin position="891"/>
        <end position="913"/>
    </location>
</feature>
<dbReference type="PANTHER" id="PTHR43394">
    <property type="entry name" value="ATP-DEPENDENT PERMEASE MDL1, MITOCHONDRIAL"/>
    <property type="match status" value="1"/>
</dbReference>
<dbReference type="InterPro" id="IPR027417">
    <property type="entry name" value="P-loop_NTPase"/>
</dbReference>